<gene>
    <name evidence="1" type="ORF">EYF80_053122</name>
</gene>
<evidence type="ECO:0000313" key="1">
    <source>
        <dbReference type="EMBL" id="TNN36709.1"/>
    </source>
</evidence>
<name>A0A4Z2F6B7_9TELE</name>
<dbReference type="AlphaFoldDB" id="A0A4Z2F6B7"/>
<dbReference type="Proteomes" id="UP000314294">
    <property type="component" value="Unassembled WGS sequence"/>
</dbReference>
<organism evidence="1 2">
    <name type="scientific">Liparis tanakae</name>
    <name type="common">Tanaka's snailfish</name>
    <dbReference type="NCBI Taxonomy" id="230148"/>
    <lineage>
        <taxon>Eukaryota</taxon>
        <taxon>Metazoa</taxon>
        <taxon>Chordata</taxon>
        <taxon>Craniata</taxon>
        <taxon>Vertebrata</taxon>
        <taxon>Euteleostomi</taxon>
        <taxon>Actinopterygii</taxon>
        <taxon>Neopterygii</taxon>
        <taxon>Teleostei</taxon>
        <taxon>Neoteleostei</taxon>
        <taxon>Acanthomorphata</taxon>
        <taxon>Eupercaria</taxon>
        <taxon>Perciformes</taxon>
        <taxon>Cottioidei</taxon>
        <taxon>Cottales</taxon>
        <taxon>Liparidae</taxon>
        <taxon>Liparis</taxon>
    </lineage>
</organism>
<keyword evidence="2" id="KW-1185">Reference proteome</keyword>
<evidence type="ECO:0000313" key="2">
    <source>
        <dbReference type="Proteomes" id="UP000314294"/>
    </source>
</evidence>
<accession>A0A4Z2F6B7</accession>
<sequence length="80" mass="9137">MSAIVTSTWERSHIPREGAVTTYFTVVVLQLHHPCMREGGMQQWRTHDLSHSSGGLCWSQYGRLERDMRRAGRAATSSNY</sequence>
<reference evidence="1 2" key="1">
    <citation type="submission" date="2019-03" db="EMBL/GenBank/DDBJ databases">
        <title>First draft genome of Liparis tanakae, snailfish: a comprehensive survey of snailfish specific genes.</title>
        <authorList>
            <person name="Kim W."/>
            <person name="Song I."/>
            <person name="Jeong J.-H."/>
            <person name="Kim D."/>
            <person name="Kim S."/>
            <person name="Ryu S."/>
            <person name="Song J.Y."/>
            <person name="Lee S.K."/>
        </authorList>
    </citation>
    <scope>NUCLEOTIDE SEQUENCE [LARGE SCALE GENOMIC DNA]</scope>
    <source>
        <tissue evidence="1">Muscle</tissue>
    </source>
</reference>
<protein>
    <submittedName>
        <fullName evidence="1">Uncharacterized protein</fullName>
    </submittedName>
</protein>
<comment type="caution">
    <text evidence="1">The sequence shown here is derived from an EMBL/GenBank/DDBJ whole genome shotgun (WGS) entry which is preliminary data.</text>
</comment>
<proteinExistence type="predicted"/>
<dbReference type="EMBL" id="SRLO01001582">
    <property type="protein sequence ID" value="TNN36709.1"/>
    <property type="molecule type" value="Genomic_DNA"/>
</dbReference>